<dbReference type="Proteomes" id="UP000019763">
    <property type="component" value="Unassembled WGS sequence"/>
</dbReference>
<sequence length="104" mass="11389">MIMNKLLGSIDEANYSLDRVVICKGPFDQHISNCIENLMTEREEINKFLIAPSQSCTIARMAKTDGIVLELGETGASCCTIYDGTILKGSMFTNNKIGGLKLVK</sequence>
<protein>
    <submittedName>
        <fullName evidence="1">Actin</fullName>
    </submittedName>
</protein>
<name>A0A023AZY3_GRENI</name>
<dbReference type="GeneID" id="22915254"/>
<dbReference type="AlphaFoldDB" id="A0A023AZY3"/>
<organism evidence="1 2">
    <name type="scientific">Gregarina niphandrodes</name>
    <name type="common">Septate eugregarine</name>
    <dbReference type="NCBI Taxonomy" id="110365"/>
    <lineage>
        <taxon>Eukaryota</taxon>
        <taxon>Sar</taxon>
        <taxon>Alveolata</taxon>
        <taxon>Apicomplexa</taxon>
        <taxon>Conoidasida</taxon>
        <taxon>Gregarinasina</taxon>
        <taxon>Eugregarinorida</taxon>
        <taxon>Gregarinidae</taxon>
        <taxon>Gregarina</taxon>
    </lineage>
</organism>
<dbReference type="EMBL" id="AFNH02001122">
    <property type="protein sequence ID" value="EZG44193.1"/>
    <property type="molecule type" value="Genomic_DNA"/>
</dbReference>
<gene>
    <name evidence="1" type="ORF">GNI_150710</name>
</gene>
<dbReference type="Gene3D" id="3.30.420.40">
    <property type="match status" value="2"/>
</dbReference>
<accession>A0A023AZY3</accession>
<evidence type="ECO:0000313" key="1">
    <source>
        <dbReference type="EMBL" id="EZG44193.1"/>
    </source>
</evidence>
<reference evidence="1" key="1">
    <citation type="submission" date="2013-12" db="EMBL/GenBank/DDBJ databases">
        <authorList>
            <person name="Omoto C.K."/>
            <person name="Sibley D."/>
            <person name="Venepally P."/>
            <person name="Hadjithomas M."/>
            <person name="Karamycheva S."/>
            <person name="Brunk B."/>
            <person name="Roos D."/>
            <person name="Caler E."/>
            <person name="Lorenzi H."/>
        </authorList>
    </citation>
    <scope>NUCLEOTIDE SEQUENCE</scope>
</reference>
<comment type="caution">
    <text evidence="1">The sequence shown here is derived from an EMBL/GenBank/DDBJ whole genome shotgun (WGS) entry which is preliminary data.</text>
</comment>
<dbReference type="RefSeq" id="XP_011132761.1">
    <property type="nucleotide sequence ID" value="XM_011134459.1"/>
</dbReference>
<keyword evidence="2" id="KW-1185">Reference proteome</keyword>
<evidence type="ECO:0000313" key="2">
    <source>
        <dbReference type="Proteomes" id="UP000019763"/>
    </source>
</evidence>
<dbReference type="VEuPathDB" id="CryptoDB:GNI_150710"/>
<proteinExistence type="predicted"/>